<keyword evidence="1" id="KW-1277">Toxin-antitoxin system</keyword>
<organism evidence="2 3">
    <name type="scientific">Paraglaciecola algarum</name>
    <dbReference type="NCBI Taxonomy" id="3050085"/>
    <lineage>
        <taxon>Bacteria</taxon>
        <taxon>Pseudomonadati</taxon>
        <taxon>Pseudomonadota</taxon>
        <taxon>Gammaproteobacteria</taxon>
        <taxon>Alteromonadales</taxon>
        <taxon>Alteromonadaceae</taxon>
        <taxon>Paraglaciecola</taxon>
    </lineage>
</organism>
<dbReference type="RefSeq" id="WP_235314265.1">
    <property type="nucleotide sequence ID" value="NZ_JAKGAS010000015.1"/>
</dbReference>
<keyword evidence="3" id="KW-1185">Reference proteome</keyword>
<accession>A0ABS9DBS1</accession>
<dbReference type="InterPro" id="IPR009956">
    <property type="entry name" value="Post-segregation_anti-tox_CcdA"/>
</dbReference>
<proteinExistence type="predicted"/>
<evidence type="ECO:0000313" key="3">
    <source>
        <dbReference type="Proteomes" id="UP001521137"/>
    </source>
</evidence>
<reference evidence="2 3" key="1">
    <citation type="submission" date="2022-01" db="EMBL/GenBank/DDBJ databases">
        <title>Paraglaciecola sp. G1-23.</title>
        <authorList>
            <person name="Jin M.S."/>
            <person name="Han D.M."/>
            <person name="Kim H.M."/>
            <person name="Jeon C.O."/>
        </authorList>
    </citation>
    <scope>NUCLEOTIDE SEQUENCE [LARGE SCALE GENOMIC DNA]</scope>
    <source>
        <strain evidence="2 3">G1-23</strain>
    </source>
</reference>
<evidence type="ECO:0000256" key="1">
    <source>
        <dbReference type="ARBA" id="ARBA00022649"/>
    </source>
</evidence>
<name>A0ABS9DBS1_9ALTE</name>
<protein>
    <submittedName>
        <fullName evidence="2">Type II toxin-antitoxin system CcdA family antitoxin</fullName>
    </submittedName>
</protein>
<dbReference type="Pfam" id="PF07362">
    <property type="entry name" value="CcdA"/>
    <property type="match status" value="1"/>
</dbReference>
<dbReference type="Proteomes" id="UP001521137">
    <property type="component" value="Unassembled WGS sequence"/>
</dbReference>
<gene>
    <name evidence="2" type="ORF">L0668_18780</name>
</gene>
<dbReference type="EMBL" id="JAKGAS010000015">
    <property type="protein sequence ID" value="MCF2950164.1"/>
    <property type="molecule type" value="Genomic_DNA"/>
</dbReference>
<comment type="caution">
    <text evidence="2">The sequence shown here is derived from an EMBL/GenBank/DDBJ whole genome shotgun (WGS) entry which is preliminary data.</text>
</comment>
<evidence type="ECO:0000313" key="2">
    <source>
        <dbReference type="EMBL" id="MCF2950164.1"/>
    </source>
</evidence>
<sequence>MSVKAACNTTINRDLLSEAKALNIKLSPIFESALAVAVREEKKKKWFKENQRAIQDHNQQVSETGTFSESIGQLK</sequence>